<evidence type="ECO:0000256" key="3">
    <source>
        <dbReference type="ARBA" id="ARBA00022723"/>
    </source>
</evidence>
<evidence type="ECO:0000259" key="11">
    <source>
        <dbReference type="Pfam" id="PF05572"/>
    </source>
</evidence>
<accession>M7N5J2</accession>
<evidence type="ECO:0000256" key="7">
    <source>
        <dbReference type="ARBA" id="ARBA00023049"/>
    </source>
</evidence>
<keyword evidence="2" id="KW-0645">Protease</keyword>
<dbReference type="MEROPS" id="M43.007"/>
<dbReference type="Proteomes" id="UP000011910">
    <property type="component" value="Unassembled WGS sequence"/>
</dbReference>
<keyword evidence="13" id="KW-1185">Reference proteome</keyword>
<evidence type="ECO:0000256" key="5">
    <source>
        <dbReference type="ARBA" id="ARBA00022801"/>
    </source>
</evidence>
<reference evidence="12 13" key="1">
    <citation type="journal article" date="2013" name="Genome Announc.">
        <title>Draft Genome Sequence of Cesiribacter andamanensis Strain AMV16T, Isolated from a Soil Sample from a Mud Volcano in the Andaman Islands, India.</title>
        <authorList>
            <person name="Shivaji S."/>
            <person name="Ara S."/>
            <person name="Begum Z."/>
            <person name="Srinivas T.N."/>
            <person name="Singh A."/>
            <person name="Kumar Pinnaka A."/>
        </authorList>
    </citation>
    <scope>NUCLEOTIDE SEQUENCE [LARGE SCALE GENOMIC DNA]</scope>
    <source>
        <strain evidence="12 13">AMV16</strain>
    </source>
</reference>
<keyword evidence="3" id="KW-0479">Metal-binding</keyword>
<evidence type="ECO:0000256" key="8">
    <source>
        <dbReference type="ARBA" id="ARBA00023157"/>
    </source>
</evidence>
<dbReference type="GO" id="GO:0008237">
    <property type="term" value="F:metallopeptidase activity"/>
    <property type="evidence" value="ECO:0007669"/>
    <property type="project" value="UniProtKB-KW"/>
</dbReference>
<dbReference type="GO" id="GO:0046872">
    <property type="term" value="F:metal ion binding"/>
    <property type="evidence" value="ECO:0007669"/>
    <property type="project" value="UniProtKB-KW"/>
</dbReference>
<dbReference type="SUPFAM" id="SSF55486">
    <property type="entry name" value="Metalloproteases ('zincins'), catalytic domain"/>
    <property type="match status" value="1"/>
</dbReference>
<organism evidence="12 13">
    <name type="scientific">Cesiribacter andamanensis AMV16</name>
    <dbReference type="NCBI Taxonomy" id="1279009"/>
    <lineage>
        <taxon>Bacteria</taxon>
        <taxon>Pseudomonadati</taxon>
        <taxon>Bacteroidota</taxon>
        <taxon>Cytophagia</taxon>
        <taxon>Cytophagales</taxon>
        <taxon>Cesiribacteraceae</taxon>
        <taxon>Cesiribacter</taxon>
    </lineage>
</organism>
<keyword evidence="4 10" id="KW-0732">Signal</keyword>
<dbReference type="eggNOG" id="COG3291">
    <property type="taxonomic scope" value="Bacteria"/>
</dbReference>
<dbReference type="AlphaFoldDB" id="M7N5J2"/>
<feature type="compositionally biased region" description="Gly residues" evidence="9">
    <location>
        <begin position="95"/>
        <end position="106"/>
    </location>
</feature>
<evidence type="ECO:0000256" key="10">
    <source>
        <dbReference type="SAM" id="SignalP"/>
    </source>
</evidence>
<evidence type="ECO:0000313" key="12">
    <source>
        <dbReference type="EMBL" id="EMR03893.1"/>
    </source>
</evidence>
<sequence length="361" mass="39264">MKKYSQVVLALLLFLTWSCATDELNTVHPQQLDGTALDLTHAAGGNGQGHAYGLLRTCSSADVLERQLQENPGLVRKMELLEAAISAKGTSKPSKGGGKPGSGTDPGTGETPPAPAYQQITIPVVVHVLYNTQLQNISDAQIFSQIDVLNADFGGTNPDLSQLPGAFSGLQGTANIHFELANDRIYRKQSSRESWGTRDEMKYSSKGGMDAVDPETHLNIWVCRIGSSILGYAQFPGGNPKTDGVVIDPDFFGTTGSVQYPFNQGRTATHEVGHWLNLRHIWGDGRCNADDFVADTPLSDRPNYGCPAFPTVHCKTTDMTMNFMDYTDDACMYMFSQGQVDRMRAVLQTTARSGYIKTEAN</sequence>
<keyword evidence="6" id="KW-0862">Zinc</keyword>
<dbReference type="InterPro" id="IPR008754">
    <property type="entry name" value="Peptidase_M43"/>
</dbReference>
<evidence type="ECO:0000313" key="13">
    <source>
        <dbReference type="Proteomes" id="UP000011910"/>
    </source>
</evidence>
<dbReference type="PATRIC" id="fig|1279009.4.peg.962"/>
<protein>
    <submittedName>
        <fullName evidence="12">Zinc-dependent metalloproteinase lipoprotein, family</fullName>
    </submittedName>
</protein>
<feature type="region of interest" description="Disordered" evidence="9">
    <location>
        <begin position="87"/>
        <end position="115"/>
    </location>
</feature>
<comment type="similarity">
    <text evidence="1">Belongs to the peptidase M43B family.</text>
</comment>
<keyword evidence="12" id="KW-0449">Lipoprotein</keyword>
<dbReference type="GO" id="GO:0006508">
    <property type="term" value="P:proteolysis"/>
    <property type="evidence" value="ECO:0007669"/>
    <property type="project" value="UniProtKB-KW"/>
</dbReference>
<dbReference type="Pfam" id="PF05572">
    <property type="entry name" value="Peptidase_M43"/>
    <property type="match status" value="1"/>
</dbReference>
<feature type="signal peptide" evidence="10">
    <location>
        <begin position="1"/>
        <end position="20"/>
    </location>
</feature>
<evidence type="ECO:0000256" key="2">
    <source>
        <dbReference type="ARBA" id="ARBA00022670"/>
    </source>
</evidence>
<keyword evidence="8" id="KW-1015">Disulfide bond</keyword>
<dbReference type="CDD" id="cd04275">
    <property type="entry name" value="ZnMc_pappalysin_like"/>
    <property type="match status" value="1"/>
</dbReference>
<evidence type="ECO:0000256" key="9">
    <source>
        <dbReference type="SAM" id="MobiDB-lite"/>
    </source>
</evidence>
<comment type="caution">
    <text evidence="12">The sequence shown here is derived from an EMBL/GenBank/DDBJ whole genome shotgun (WGS) entry which is preliminary data.</text>
</comment>
<dbReference type="EMBL" id="AODQ01000015">
    <property type="protein sequence ID" value="EMR03893.1"/>
    <property type="molecule type" value="Genomic_DNA"/>
</dbReference>
<keyword evidence="7" id="KW-0482">Metalloprotease</keyword>
<proteinExistence type="inferred from homology"/>
<gene>
    <name evidence="12" type="ORF">ADICEAN_00950</name>
</gene>
<dbReference type="PANTHER" id="PTHR47466:SF1">
    <property type="entry name" value="METALLOPROTEASE MEP1 (AFU_ORTHOLOGUE AFUA_1G07730)-RELATED"/>
    <property type="match status" value="1"/>
</dbReference>
<evidence type="ECO:0000256" key="4">
    <source>
        <dbReference type="ARBA" id="ARBA00022729"/>
    </source>
</evidence>
<dbReference type="Gene3D" id="3.40.390.10">
    <property type="entry name" value="Collagenase (Catalytic Domain)"/>
    <property type="match status" value="1"/>
</dbReference>
<keyword evidence="5" id="KW-0378">Hydrolase</keyword>
<evidence type="ECO:0000256" key="6">
    <source>
        <dbReference type="ARBA" id="ARBA00022833"/>
    </source>
</evidence>
<dbReference type="STRING" id="1279009.ADICEAN_00950"/>
<evidence type="ECO:0000256" key="1">
    <source>
        <dbReference type="ARBA" id="ARBA00008721"/>
    </source>
</evidence>
<dbReference type="PANTHER" id="PTHR47466">
    <property type="match status" value="1"/>
</dbReference>
<dbReference type="RefSeq" id="WP_009194352.1">
    <property type="nucleotide sequence ID" value="NZ_AODQ01000015.1"/>
</dbReference>
<feature type="domain" description="Peptidase M43 pregnancy-associated plasma-A" evidence="11">
    <location>
        <begin position="260"/>
        <end position="347"/>
    </location>
</feature>
<name>M7N5J2_9BACT</name>
<dbReference type="InterPro" id="IPR024079">
    <property type="entry name" value="MetalloPept_cat_dom_sf"/>
</dbReference>
<dbReference type="OrthoDB" id="6278496at2"/>
<feature type="chain" id="PRO_5004081687" evidence="10">
    <location>
        <begin position="21"/>
        <end position="361"/>
    </location>
</feature>